<evidence type="ECO:0000256" key="9">
    <source>
        <dbReference type="ARBA" id="ARBA00022989"/>
    </source>
</evidence>
<keyword evidence="9 15" id="KW-1133">Transmembrane helix</keyword>
<dbReference type="InterPro" id="IPR018303">
    <property type="entry name" value="ATPase_P-typ_P_site"/>
</dbReference>
<evidence type="ECO:0000256" key="15">
    <source>
        <dbReference type="RuleBase" id="RU362033"/>
    </source>
</evidence>
<evidence type="ECO:0000256" key="13">
    <source>
        <dbReference type="PIRSR" id="PIRSR606539-2"/>
    </source>
</evidence>
<feature type="transmembrane region" description="Helical" evidence="15">
    <location>
        <begin position="353"/>
        <end position="373"/>
    </location>
</feature>
<dbReference type="SUPFAM" id="SSF81653">
    <property type="entry name" value="Calcium ATPase, transduction domain A"/>
    <property type="match status" value="1"/>
</dbReference>
<dbReference type="InterPro" id="IPR032631">
    <property type="entry name" value="P-type_ATPase_N"/>
</dbReference>
<dbReference type="SFLD" id="SFLDG00002">
    <property type="entry name" value="C1.7:_P-type_atpase_like"/>
    <property type="match status" value="1"/>
</dbReference>
<feature type="transmembrane region" description="Helical" evidence="15">
    <location>
        <begin position="1104"/>
        <end position="1123"/>
    </location>
</feature>
<feature type="binding site" evidence="14">
    <location>
        <position position="900"/>
    </location>
    <ligand>
        <name>Mg(2+)</name>
        <dbReference type="ChEBI" id="CHEBI:18420"/>
    </ligand>
</feature>
<dbReference type="InterPro" id="IPR044492">
    <property type="entry name" value="P_typ_ATPase_HD_dom"/>
</dbReference>
<feature type="domain" description="P-type ATPase N-terminal" evidence="17">
    <location>
        <begin position="47"/>
        <end position="113"/>
    </location>
</feature>
<dbReference type="AlphaFoldDB" id="A0AAN7U8V7"/>
<feature type="transmembrane region" description="Helical" evidence="15">
    <location>
        <begin position="953"/>
        <end position="974"/>
    </location>
</feature>
<feature type="transmembrane region" description="Helical" evidence="15">
    <location>
        <begin position="308"/>
        <end position="333"/>
    </location>
</feature>
<dbReference type="InterPro" id="IPR036412">
    <property type="entry name" value="HAD-like_sf"/>
</dbReference>
<dbReference type="EMBL" id="JAVFKY010000001">
    <property type="protein sequence ID" value="KAK5584312.1"/>
    <property type="molecule type" value="Genomic_DNA"/>
</dbReference>
<evidence type="ECO:0000256" key="6">
    <source>
        <dbReference type="ARBA" id="ARBA00022840"/>
    </source>
</evidence>
<dbReference type="GO" id="GO:0140326">
    <property type="term" value="F:ATPase-coupled intramembrane lipid transporter activity"/>
    <property type="evidence" value="ECO:0007669"/>
    <property type="project" value="UniProtKB-EC"/>
</dbReference>
<evidence type="ECO:0000256" key="10">
    <source>
        <dbReference type="ARBA" id="ARBA00023136"/>
    </source>
</evidence>
<feature type="binding site" evidence="13">
    <location>
        <position position="613"/>
    </location>
    <ligand>
        <name>ATP</name>
        <dbReference type="ChEBI" id="CHEBI:30616"/>
    </ligand>
</feature>
<dbReference type="GO" id="GO:0005524">
    <property type="term" value="F:ATP binding"/>
    <property type="evidence" value="ECO:0007669"/>
    <property type="project" value="UniProtKB-UniRule"/>
</dbReference>
<keyword evidence="4 14" id="KW-0479">Metal-binding</keyword>
<comment type="catalytic activity">
    <reaction evidence="11 15">
        <text>ATP + H2O + phospholipidSide 1 = ADP + phosphate + phospholipidSide 2.</text>
        <dbReference type="EC" id="7.6.2.1"/>
    </reaction>
</comment>
<feature type="binding site" evidence="13">
    <location>
        <position position="420"/>
    </location>
    <ligand>
        <name>ATP</name>
        <dbReference type="ChEBI" id="CHEBI:30616"/>
    </ligand>
</feature>
<feature type="binding site" evidence="13">
    <location>
        <position position="899"/>
    </location>
    <ligand>
        <name>ATP</name>
        <dbReference type="ChEBI" id="CHEBI:30616"/>
    </ligand>
</feature>
<dbReference type="FunFam" id="3.40.50.1000:FF:000203">
    <property type="entry name" value="Phospholipid-transporting ATPase"/>
    <property type="match status" value="1"/>
</dbReference>
<dbReference type="InterPro" id="IPR023214">
    <property type="entry name" value="HAD_sf"/>
</dbReference>
<keyword evidence="3 15" id="KW-0812">Transmembrane</keyword>
<protein>
    <recommendedName>
        <fullName evidence="15">Phospholipid-transporting ATPase</fullName>
        <ecNumber evidence="15">7.6.2.1</ecNumber>
    </recommendedName>
</protein>
<dbReference type="Proteomes" id="UP001344447">
    <property type="component" value="Unassembled WGS sequence"/>
</dbReference>
<feature type="binding site" evidence="13">
    <location>
        <position position="758"/>
    </location>
    <ligand>
        <name>ATP</name>
        <dbReference type="ChEBI" id="CHEBI:30616"/>
    </ligand>
</feature>
<evidence type="ECO:0000256" key="7">
    <source>
        <dbReference type="ARBA" id="ARBA00022842"/>
    </source>
</evidence>
<dbReference type="PANTHER" id="PTHR24092">
    <property type="entry name" value="PROBABLE PHOSPHOLIPID-TRANSPORTING ATPASE"/>
    <property type="match status" value="1"/>
</dbReference>
<feature type="transmembrane region" description="Helical" evidence="15">
    <location>
        <begin position="1143"/>
        <end position="1161"/>
    </location>
</feature>
<comment type="similarity">
    <text evidence="2 15">Belongs to the cation transport ATPase (P-type) (TC 3.A.3) family. Type IV subfamily.</text>
</comment>
<reference evidence="19 20" key="1">
    <citation type="submission" date="2023-11" db="EMBL/GenBank/DDBJ databases">
        <title>Dfirmibasis_genome.</title>
        <authorList>
            <person name="Edelbroek B."/>
            <person name="Kjellin J."/>
            <person name="Jerlstrom-Hultqvist J."/>
            <person name="Soderbom F."/>
        </authorList>
    </citation>
    <scope>NUCLEOTIDE SEQUENCE [LARGE SCALE GENOMIC DNA]</scope>
    <source>
        <strain evidence="19 20">TNS-C-14</strain>
    </source>
</reference>
<keyword evidence="10 15" id="KW-0472">Membrane</keyword>
<dbReference type="InterPro" id="IPR023298">
    <property type="entry name" value="ATPase_P-typ_TM_dom_sf"/>
</dbReference>
<dbReference type="SUPFAM" id="SSF81665">
    <property type="entry name" value="Calcium ATPase, transmembrane domain M"/>
    <property type="match status" value="1"/>
</dbReference>
<dbReference type="InterPro" id="IPR023299">
    <property type="entry name" value="ATPase_P-typ_cyto_dom_N"/>
</dbReference>
<dbReference type="GO" id="GO:0045332">
    <property type="term" value="P:phospholipid translocation"/>
    <property type="evidence" value="ECO:0007669"/>
    <property type="project" value="TreeGrafter"/>
</dbReference>
<feature type="binding site" evidence="14">
    <location>
        <position position="419"/>
    </location>
    <ligand>
        <name>Mg(2+)</name>
        <dbReference type="ChEBI" id="CHEBI:18420"/>
    </ligand>
</feature>
<dbReference type="InterPro" id="IPR008250">
    <property type="entry name" value="ATPase_P-typ_transduc_dom_A_sf"/>
</dbReference>
<accession>A0AAN7U8V7</accession>
<dbReference type="PRINTS" id="PR00119">
    <property type="entry name" value="CATATPASE"/>
</dbReference>
<evidence type="ECO:0000256" key="2">
    <source>
        <dbReference type="ARBA" id="ARBA00008109"/>
    </source>
</evidence>
<feature type="binding site" evidence="13">
    <location>
        <position position="759"/>
    </location>
    <ligand>
        <name>ATP</name>
        <dbReference type="ChEBI" id="CHEBI:30616"/>
    </ligand>
</feature>
<evidence type="ECO:0000256" key="11">
    <source>
        <dbReference type="ARBA" id="ARBA00034036"/>
    </source>
</evidence>
<keyword evidence="7 14" id="KW-0460">Magnesium</keyword>
<feature type="compositionally biased region" description="Polar residues" evidence="16">
    <location>
        <begin position="1210"/>
        <end position="1234"/>
    </location>
</feature>
<feature type="binding site" evidence="13">
    <location>
        <position position="757"/>
    </location>
    <ligand>
        <name>ATP</name>
        <dbReference type="ChEBI" id="CHEBI:30616"/>
    </ligand>
</feature>
<dbReference type="SFLD" id="SFLDF00027">
    <property type="entry name" value="p-type_atpase"/>
    <property type="match status" value="1"/>
</dbReference>
<feature type="transmembrane region" description="Helical" evidence="15">
    <location>
        <begin position="986"/>
        <end position="1006"/>
    </location>
</feature>
<dbReference type="GO" id="GO:0005886">
    <property type="term" value="C:plasma membrane"/>
    <property type="evidence" value="ECO:0007669"/>
    <property type="project" value="TreeGrafter"/>
</dbReference>
<feature type="transmembrane region" description="Helical" evidence="15">
    <location>
        <begin position="1072"/>
        <end position="1092"/>
    </location>
</feature>
<comment type="caution">
    <text evidence="19">The sequence shown here is derived from an EMBL/GenBank/DDBJ whole genome shotgun (WGS) entry which is preliminary data.</text>
</comment>
<feature type="active site" description="4-aspartylphosphate intermediate" evidence="12">
    <location>
        <position position="419"/>
    </location>
</feature>
<feature type="binding site" evidence="13">
    <location>
        <position position="870"/>
    </location>
    <ligand>
        <name>ATP</name>
        <dbReference type="ChEBI" id="CHEBI:30616"/>
    </ligand>
</feature>
<dbReference type="InterPro" id="IPR006539">
    <property type="entry name" value="P-type_ATPase_IV"/>
</dbReference>
<dbReference type="NCBIfam" id="TIGR01494">
    <property type="entry name" value="ATPase_P-type"/>
    <property type="match status" value="2"/>
</dbReference>
<feature type="compositionally biased region" description="Basic and acidic residues" evidence="16">
    <location>
        <begin position="1186"/>
        <end position="1201"/>
    </location>
</feature>
<evidence type="ECO:0000256" key="8">
    <source>
        <dbReference type="ARBA" id="ARBA00022967"/>
    </source>
</evidence>
<proteinExistence type="inferred from homology"/>
<dbReference type="Pfam" id="PF16209">
    <property type="entry name" value="PhoLip_ATPase_N"/>
    <property type="match status" value="1"/>
</dbReference>
<evidence type="ECO:0000256" key="16">
    <source>
        <dbReference type="SAM" id="MobiDB-lite"/>
    </source>
</evidence>
<keyword evidence="6 13" id="KW-0067">ATP-binding</keyword>
<dbReference type="Gene3D" id="3.40.50.1000">
    <property type="entry name" value="HAD superfamily/HAD-like"/>
    <property type="match status" value="2"/>
</dbReference>
<dbReference type="PANTHER" id="PTHR24092:SF150">
    <property type="entry name" value="PHOSPHOLIPID-TRANSPORTING ATPASE"/>
    <property type="match status" value="1"/>
</dbReference>
<dbReference type="GO" id="GO:0000287">
    <property type="term" value="F:magnesium ion binding"/>
    <property type="evidence" value="ECO:0007669"/>
    <property type="project" value="UniProtKB-UniRule"/>
</dbReference>
<evidence type="ECO:0000256" key="1">
    <source>
        <dbReference type="ARBA" id="ARBA00004141"/>
    </source>
</evidence>
<evidence type="ECO:0000259" key="17">
    <source>
        <dbReference type="Pfam" id="PF16209"/>
    </source>
</evidence>
<feature type="transmembrane region" description="Helical" evidence="15">
    <location>
        <begin position="79"/>
        <end position="101"/>
    </location>
</feature>
<comment type="cofactor">
    <cofactor evidence="14">
        <name>Mg(2+)</name>
        <dbReference type="ChEBI" id="CHEBI:18420"/>
    </cofactor>
</comment>
<dbReference type="Gene3D" id="2.70.150.10">
    <property type="entry name" value="Calcium-transporting ATPase, cytoplasmic transduction domain A"/>
    <property type="match status" value="1"/>
</dbReference>
<dbReference type="PROSITE" id="PS00154">
    <property type="entry name" value="ATPASE_E1_E2"/>
    <property type="match status" value="1"/>
</dbReference>
<organism evidence="19 20">
    <name type="scientific">Dictyostelium firmibasis</name>
    <dbReference type="NCBI Taxonomy" id="79012"/>
    <lineage>
        <taxon>Eukaryota</taxon>
        <taxon>Amoebozoa</taxon>
        <taxon>Evosea</taxon>
        <taxon>Eumycetozoa</taxon>
        <taxon>Dictyostelia</taxon>
        <taxon>Dictyosteliales</taxon>
        <taxon>Dictyosteliaceae</taxon>
        <taxon>Dictyostelium</taxon>
    </lineage>
</organism>
<dbReference type="SFLD" id="SFLDS00003">
    <property type="entry name" value="Haloacid_Dehalogenase"/>
    <property type="match status" value="1"/>
</dbReference>
<feature type="binding site" evidence="14">
    <location>
        <position position="896"/>
    </location>
    <ligand>
        <name>Mg(2+)</name>
        <dbReference type="ChEBI" id="CHEBI:18420"/>
    </ligand>
</feature>
<dbReference type="FunFam" id="3.40.1110.10:FF:000320">
    <property type="match status" value="1"/>
</dbReference>
<dbReference type="GO" id="GO:0016887">
    <property type="term" value="F:ATP hydrolysis activity"/>
    <property type="evidence" value="ECO:0007669"/>
    <property type="project" value="InterPro"/>
</dbReference>
<dbReference type="Gene3D" id="3.40.1110.10">
    <property type="entry name" value="Calcium-transporting ATPase, cytoplasmic domain N"/>
    <property type="match status" value="2"/>
</dbReference>
<feature type="binding site" evidence="13">
    <location>
        <position position="636"/>
    </location>
    <ligand>
        <name>ATP</name>
        <dbReference type="ChEBI" id="CHEBI:30616"/>
    </ligand>
</feature>
<evidence type="ECO:0000256" key="14">
    <source>
        <dbReference type="PIRSR" id="PIRSR606539-3"/>
    </source>
</evidence>
<feature type="binding site" evidence="13">
    <location>
        <position position="571"/>
    </location>
    <ligand>
        <name>ATP</name>
        <dbReference type="ChEBI" id="CHEBI:30616"/>
    </ligand>
</feature>
<feature type="transmembrane region" description="Helical" evidence="15">
    <location>
        <begin position="1039"/>
        <end position="1060"/>
    </location>
</feature>
<feature type="region of interest" description="Disordered" evidence="16">
    <location>
        <begin position="808"/>
        <end position="827"/>
    </location>
</feature>
<evidence type="ECO:0000256" key="12">
    <source>
        <dbReference type="PIRSR" id="PIRSR606539-1"/>
    </source>
</evidence>
<comment type="subcellular location">
    <subcellularLocation>
        <location evidence="1 15">Membrane</location>
        <topology evidence="1 15">Multi-pass membrane protein</topology>
    </subcellularLocation>
</comment>
<dbReference type="Gene3D" id="1.20.1110.10">
    <property type="entry name" value="Calcium-transporting ATPase, transmembrane domain"/>
    <property type="match status" value="1"/>
</dbReference>
<name>A0AAN7U8V7_9MYCE</name>
<feature type="binding site" evidence="13">
    <location>
        <position position="900"/>
    </location>
    <ligand>
        <name>ATP</name>
        <dbReference type="ChEBI" id="CHEBI:30616"/>
    </ligand>
</feature>
<dbReference type="GO" id="GO:0005802">
    <property type="term" value="C:trans-Golgi network"/>
    <property type="evidence" value="ECO:0007669"/>
    <property type="project" value="TreeGrafter"/>
</dbReference>
<feature type="binding site" evidence="13">
    <location>
        <position position="876"/>
    </location>
    <ligand>
        <name>ATP</name>
        <dbReference type="ChEBI" id="CHEBI:30616"/>
    </ligand>
</feature>
<sequence>MYSEDPEIPVNQEPFNNSNNVSFNNFNDFMNPNEETTEENKTIPRTVHIGNLEHNYKHGYGKNEIATSRYSSFSRIPRIIVSQLVRLINVYFIIIIVLSFIDGVSPTGKFTTLGPWLITITISVLREILEDLKRQKQDEAVNYGTSEVFRNGQFVQTLWKDIRVGDIVKVRNRQYFPADIYIFSTSEPENVCWFESKNLDGETNLKQRQASKETIFLKDNAELLSSFCGLIECNSPSKDLQHLKGSFFFDDNYVILTSKQLLLRGTKLRNTEWINGVVMYTGIDTKLMQNTENVKEKKSHIENLTNHFIIFIFFLQILLCGGSAIANGVWSTAHHDVWYLSFTASGIVEGGKSFLTFLVLYNNIIPISFYATIEIVRLIQTFFINNDVEMYHEETETPALVKTANLNEELGQVEYVFTDKTGTLTQNAMTFKKCSIGGYVYGDNNNINQSIVDNINSGGGASGSNTNEIRSNEMMSLEIPISPTYHTGITNYDLGNGAGASSSSSSNNSNNLKPLIPFVDLNDDKLLEDLHAKNEQSILIEEFLYVLSICHSVIPQQEDGKVNYIATSPDENALVFAAKSFGFEFIHKTTKAVYLKKNGVEDLKFELLNVLDFSSERKRMSVIVRTPTGRLMLYCKGADSVIFDKLAPNQPNADTSITHIQDFGYQGLRTLCVASTQLDEHLYQQWSQQYQMACALTIGLDVPSQQEKDKEIERVSELIETDFQLLGVTGVEDKLQDGVPETIQLLSEAGIKMWMLTGDGQENAINIGYSSGLMNEKYEMIIINERTKENAIQELNRHVSEQIVIQQENNFNDDDNNNNNNNDGSISSNEERNKLVLVIDGGTLKFVLDDAVGFTFLRLAKMCDTVICCRVSPHQKAKIVKLVRKTFAPKTLAIGDGANDVMMIQCAHVGIGINGKEGNQAIYAADYSISQFQHLSRLLLVHGHHSYRRMSKLICYIFYKNIVLYFCQFLFAIFSGWSGQTLFETYNLTAYSVVYTLIPLIIYCVMEKDINERTIYQHPQLYKEGIQHKYFNHFTFLQWVANGFYHGFVAFALIYCTVVKSNPFTGGQTQELYAFGIIVYSCIMLIVTLKLALETHHWTWINHLAMWGSLVVFFIWNVIYATINTTAVGSNVYYAIFHIGESAHYYLLMVFVPTLALWRDFTWKYVYRTFLPDQSHIIQEIQRKNNNDGNDKFKGDDDHIKSYRPHNVKRSTSSYSISQEGSNSIPLKNLKNSN</sequence>
<dbReference type="Pfam" id="PF13246">
    <property type="entry name" value="Cation_ATPase"/>
    <property type="match status" value="1"/>
</dbReference>
<dbReference type="InterPro" id="IPR001757">
    <property type="entry name" value="P_typ_ATPase"/>
</dbReference>
<feature type="domain" description="P-type ATPase C-terminal" evidence="18">
    <location>
        <begin position="924"/>
        <end position="1172"/>
    </location>
</feature>
<dbReference type="InterPro" id="IPR032630">
    <property type="entry name" value="P_typ_ATPase_c"/>
</dbReference>
<keyword evidence="20" id="KW-1185">Reference proteome</keyword>
<feature type="binding site" evidence="13">
    <location>
        <position position="419"/>
    </location>
    <ligand>
        <name>ATP</name>
        <dbReference type="ChEBI" id="CHEBI:30616"/>
    </ligand>
</feature>
<dbReference type="EC" id="7.6.2.1" evidence="15"/>
<evidence type="ECO:0000256" key="5">
    <source>
        <dbReference type="ARBA" id="ARBA00022741"/>
    </source>
</evidence>
<keyword evidence="8 15" id="KW-1278">Translocase</keyword>
<feature type="region of interest" description="Disordered" evidence="16">
    <location>
        <begin position="1186"/>
        <end position="1234"/>
    </location>
</feature>
<feature type="binding site" evidence="14">
    <location>
        <position position="421"/>
    </location>
    <ligand>
        <name>Mg(2+)</name>
        <dbReference type="ChEBI" id="CHEBI:18420"/>
    </ligand>
</feature>
<evidence type="ECO:0000256" key="3">
    <source>
        <dbReference type="ARBA" id="ARBA00022692"/>
    </source>
</evidence>
<dbReference type="SUPFAM" id="SSF81660">
    <property type="entry name" value="Metal cation-transporting ATPase, ATP-binding domain N"/>
    <property type="match status" value="1"/>
</dbReference>
<gene>
    <name evidence="19" type="ORF">RB653_005920</name>
</gene>
<dbReference type="SUPFAM" id="SSF56784">
    <property type="entry name" value="HAD-like"/>
    <property type="match status" value="1"/>
</dbReference>
<evidence type="ECO:0000313" key="20">
    <source>
        <dbReference type="Proteomes" id="UP001344447"/>
    </source>
</evidence>
<evidence type="ECO:0000313" key="19">
    <source>
        <dbReference type="EMBL" id="KAK5584312.1"/>
    </source>
</evidence>
<feature type="binding site" evidence="13">
    <location>
        <position position="669"/>
    </location>
    <ligand>
        <name>ATP</name>
        <dbReference type="ChEBI" id="CHEBI:30616"/>
    </ligand>
</feature>
<feature type="binding site" evidence="13">
    <location>
        <position position="421"/>
    </location>
    <ligand>
        <name>ATP</name>
        <dbReference type="ChEBI" id="CHEBI:30616"/>
    </ligand>
</feature>
<dbReference type="NCBIfam" id="TIGR01652">
    <property type="entry name" value="ATPase-Plipid"/>
    <property type="match status" value="1"/>
</dbReference>
<evidence type="ECO:0000259" key="18">
    <source>
        <dbReference type="Pfam" id="PF16212"/>
    </source>
</evidence>
<keyword evidence="5 13" id="KW-0547">Nucleotide-binding</keyword>
<dbReference type="Pfam" id="PF16212">
    <property type="entry name" value="PhoLip_ATPase_C"/>
    <property type="match status" value="1"/>
</dbReference>
<evidence type="ECO:0000256" key="4">
    <source>
        <dbReference type="ARBA" id="ARBA00022723"/>
    </source>
</evidence>